<accession>A0A9P6MNE5</accession>
<feature type="transmembrane region" description="Helical" evidence="2">
    <location>
        <begin position="360"/>
        <end position="384"/>
    </location>
</feature>
<organism evidence="3 4">
    <name type="scientific">Entomortierella chlamydospora</name>
    <dbReference type="NCBI Taxonomy" id="101097"/>
    <lineage>
        <taxon>Eukaryota</taxon>
        <taxon>Fungi</taxon>
        <taxon>Fungi incertae sedis</taxon>
        <taxon>Mucoromycota</taxon>
        <taxon>Mortierellomycotina</taxon>
        <taxon>Mortierellomycetes</taxon>
        <taxon>Mortierellales</taxon>
        <taxon>Mortierellaceae</taxon>
        <taxon>Entomortierella</taxon>
    </lineage>
</organism>
<keyword evidence="2" id="KW-0812">Transmembrane</keyword>
<evidence type="ECO:0000256" key="1">
    <source>
        <dbReference type="SAM" id="MobiDB-lite"/>
    </source>
</evidence>
<dbReference type="EMBL" id="JAAAID010001972">
    <property type="protein sequence ID" value="KAG0008282.1"/>
    <property type="molecule type" value="Genomic_DNA"/>
</dbReference>
<feature type="region of interest" description="Disordered" evidence="1">
    <location>
        <begin position="178"/>
        <end position="199"/>
    </location>
</feature>
<feature type="transmembrane region" description="Helical" evidence="2">
    <location>
        <begin position="34"/>
        <end position="58"/>
    </location>
</feature>
<evidence type="ECO:0000313" key="4">
    <source>
        <dbReference type="Proteomes" id="UP000703661"/>
    </source>
</evidence>
<feature type="transmembrane region" description="Helical" evidence="2">
    <location>
        <begin position="94"/>
        <end position="118"/>
    </location>
</feature>
<dbReference type="AlphaFoldDB" id="A0A9P6MNE5"/>
<keyword evidence="4" id="KW-1185">Reference proteome</keyword>
<evidence type="ECO:0000256" key="2">
    <source>
        <dbReference type="SAM" id="Phobius"/>
    </source>
</evidence>
<dbReference type="PANTHER" id="PTHR16189">
    <property type="entry name" value="TRANSMEMBRANE PROTEIN 104-RELATED"/>
    <property type="match status" value="1"/>
</dbReference>
<dbReference type="Proteomes" id="UP000703661">
    <property type="component" value="Unassembled WGS sequence"/>
</dbReference>
<proteinExistence type="predicted"/>
<keyword evidence="2" id="KW-1133">Transmembrane helix</keyword>
<feature type="region of interest" description="Disordered" evidence="1">
    <location>
        <begin position="238"/>
        <end position="260"/>
    </location>
</feature>
<feature type="transmembrane region" description="Helical" evidence="2">
    <location>
        <begin position="70"/>
        <end position="88"/>
    </location>
</feature>
<evidence type="ECO:0000313" key="3">
    <source>
        <dbReference type="EMBL" id="KAG0008282.1"/>
    </source>
</evidence>
<sequence length="396" mass="42467">MVSILGAMAFDIPSDSSLIQAINSSPGATTLSKIAGFVFPIAALVTSIPVNTIVLRYNLIRSGACNKSRANFLAVGLPWLFAIPGMTGSALTTSVGWCSLFFVSATTFVIPYVLFISAKRFKRKMKRLEAAEGEREGRQNKESTMTAFFDDGSLDGTISGSLMGLAFGRKADSGLTQSGCDTSLPSKSKEESNGNASSVMDEFECSGTGMLHHEEKDQQDPEIRCHDLEKMPVHCRADGASPPSQSVSPKTAFGAMSSSIHRRARIQSDQTESIMPPFSSGNNYAIPGFGMCQTRPEPLSRTSSELALHHSKPESDTISPIAETVGGSEKDLESCFSQTHGELTLKSAIQAIPRWAPVPAVVIAWSSLTLTLIDIVATIMYSFLVHSSPCSPLRDI</sequence>
<protein>
    <submittedName>
        <fullName evidence="3">Uncharacterized protein</fullName>
    </submittedName>
</protein>
<name>A0A9P6MNE5_9FUNG</name>
<keyword evidence="2" id="KW-0472">Membrane</keyword>
<reference evidence="3" key="1">
    <citation type="journal article" date="2020" name="Fungal Divers.">
        <title>Resolving the Mortierellaceae phylogeny through synthesis of multi-gene phylogenetics and phylogenomics.</title>
        <authorList>
            <person name="Vandepol N."/>
            <person name="Liber J."/>
            <person name="Desiro A."/>
            <person name="Na H."/>
            <person name="Kennedy M."/>
            <person name="Barry K."/>
            <person name="Grigoriev I.V."/>
            <person name="Miller A.N."/>
            <person name="O'Donnell K."/>
            <person name="Stajich J.E."/>
            <person name="Bonito G."/>
        </authorList>
    </citation>
    <scope>NUCLEOTIDE SEQUENCE</scope>
    <source>
        <strain evidence="3">NRRL 2769</strain>
    </source>
</reference>
<dbReference type="PANTHER" id="PTHR16189:SF3">
    <property type="entry name" value="AMINO ACID TRANSPORTER TRANSMEMBRANE DOMAIN-CONTAINING PROTEIN"/>
    <property type="match status" value="1"/>
</dbReference>
<comment type="caution">
    <text evidence="3">The sequence shown here is derived from an EMBL/GenBank/DDBJ whole genome shotgun (WGS) entry which is preliminary data.</text>
</comment>
<gene>
    <name evidence="3" type="ORF">BGZ80_003623</name>
</gene>